<dbReference type="EMBL" id="CP029194">
    <property type="protein sequence ID" value="QES22491.1"/>
    <property type="molecule type" value="Genomic_DNA"/>
</dbReference>
<evidence type="ECO:0000313" key="1">
    <source>
        <dbReference type="EMBL" id="QES22491.1"/>
    </source>
</evidence>
<gene>
    <name evidence="1" type="ORF">DEJ46_28125</name>
</gene>
<evidence type="ECO:0008006" key="3">
    <source>
        <dbReference type="Google" id="ProtNLM"/>
    </source>
</evidence>
<sequence length="430" mass="47072">MTRVREVYYFDHGPDFGLGGYAAALVARTGLRLDEGVTLAIARARAEADDVQLGRDVRLLLDSGLPDDVLHAVWTAAVRRRFDPVEETGAGVRGWLRRVSAVCPPCVLARSPYEVTSLDEVRPAVPEEELRAAVAVEIESAAAGLARAVAVPDVVPALLRVVREADADLGLRLFLQVAKAYSVTFGEEAYDRLVALGDRLAYPWEVVGKGLDVRRPPVDPGRRDLGTGRFGVPFLAAVFRGTDWPHLGSVRENVLRVIGDDYGDVPGSYAAVLLEDARRLLDSPLPDSPLTALWRAVSRRAWVTGEGEFDADVRDWLERVAGMCGERLVEVDPCYVPYVSPARTDLTEAVLREVRELTRSDVAEVRAVAPLLADVVTAVDPDLGFRLLVQLLSTYEVAATGARYTRWVALAERLGLSPDFVDDHQPRPVH</sequence>
<dbReference type="RefSeq" id="WP_150270755.1">
    <property type="nucleotide sequence ID" value="NZ_CP029194.1"/>
</dbReference>
<dbReference type="Proteomes" id="UP000324106">
    <property type="component" value="Chromosome"/>
</dbReference>
<protein>
    <recommendedName>
        <fullName evidence="3">CdiI immunity protein domain-containing protein</fullName>
    </recommendedName>
</protein>
<name>A0A5P2B011_STRVZ</name>
<accession>A0A5P2B011</accession>
<dbReference type="OrthoDB" id="4317261at2"/>
<evidence type="ECO:0000313" key="2">
    <source>
        <dbReference type="Proteomes" id="UP000324106"/>
    </source>
</evidence>
<reference evidence="1 2" key="1">
    <citation type="submission" date="2018-05" db="EMBL/GenBank/DDBJ databases">
        <title>Streptomyces venezuelae.</title>
        <authorList>
            <person name="Kim W."/>
            <person name="Lee N."/>
            <person name="Cho B.-K."/>
        </authorList>
    </citation>
    <scope>NUCLEOTIDE SEQUENCE [LARGE SCALE GENOMIC DNA]</scope>
    <source>
        <strain evidence="1 2">ATCC 15068</strain>
    </source>
</reference>
<dbReference type="AlphaFoldDB" id="A0A5P2B011"/>
<organism evidence="1 2">
    <name type="scientific">Streptomyces venezuelae</name>
    <dbReference type="NCBI Taxonomy" id="54571"/>
    <lineage>
        <taxon>Bacteria</taxon>
        <taxon>Bacillati</taxon>
        <taxon>Actinomycetota</taxon>
        <taxon>Actinomycetes</taxon>
        <taxon>Kitasatosporales</taxon>
        <taxon>Streptomycetaceae</taxon>
        <taxon>Streptomyces</taxon>
    </lineage>
</organism>
<proteinExistence type="predicted"/>